<dbReference type="InterPro" id="IPR001478">
    <property type="entry name" value="PDZ"/>
</dbReference>
<dbReference type="Gene3D" id="2.30.42.10">
    <property type="match status" value="1"/>
</dbReference>
<sequence length="621" mass="68302">MRFCFARFAPILFVLLVPTLRAVDLTAVHYVVSFPEAANHYVEVEATIPTDGQATPEVFMPVWTPGSYLVREYARNIDRVSAEDVSGARLPIEKVSKNRWRIAAGSRDTVRLRYRVYAREINVRGNWVEPGFALLNGAPTFLAPAHEPQRSYEVSFVLPAGWQTVQTPLAPTENPTRFTAPDFDTLIDSPMVAGSPEVTRFDVSGVPFYLVTVAGDGVWANDRVIPSLKRMVEAQRDFWGSLASPKPYYFFNVLSGQRGGLEHKNSATLMAERWLSRTPGGVDSWLSLASHEFFHAWNGKRLRPAALGPFDYEHEVYTPSLWVVEGITSYYQHLLLQRAGVTSPETVVSALGNLLAAYESSPGRRLQSLGESSFDAWIKAYRPDENSTNTTISYYSVGALAGFLLDAQIRAVSHGQHSLDDAMRLAYQRYSGPRGYTEKEFIAVLSEVAGADLSSWFERTINQPGEFDITTALDWFGLTLKPAPAPAPNAPPPSGWLGADTKDDGGRLIVTRVKSDTPAYAAGLTPDDEILAIDNYRVSAGQLSARLNVYQAGAKITLLIARLDELHRLNVVLGVEPVPPKLMIRADSTPVQKAHREAWLSPSASPAGAPQQTVNPPATDS</sequence>
<dbReference type="Gene3D" id="1.10.390.10">
    <property type="entry name" value="Neutral Protease Domain 2"/>
    <property type="match status" value="1"/>
</dbReference>
<dbReference type="Pfam" id="PF17899">
    <property type="entry name" value="Peptidase_M61_N"/>
    <property type="match status" value="1"/>
</dbReference>
<protein>
    <submittedName>
        <fullName evidence="4">PDZ domain-containing protein</fullName>
    </submittedName>
</protein>
<feature type="domain" description="PDZ" evidence="3">
    <location>
        <begin position="474"/>
        <end position="564"/>
    </location>
</feature>
<dbReference type="EMBL" id="CP080507">
    <property type="protein sequence ID" value="QYM77630.1"/>
    <property type="molecule type" value="Genomic_DNA"/>
</dbReference>
<keyword evidence="5" id="KW-1185">Reference proteome</keyword>
<dbReference type="InterPro" id="IPR007963">
    <property type="entry name" value="Peptidase_M61_catalytic"/>
</dbReference>
<dbReference type="InterPro" id="IPR036034">
    <property type="entry name" value="PDZ_sf"/>
</dbReference>
<feature type="region of interest" description="Disordered" evidence="1">
    <location>
        <begin position="593"/>
        <end position="621"/>
    </location>
</feature>
<dbReference type="Pfam" id="PF05299">
    <property type="entry name" value="Peptidase_M61"/>
    <property type="match status" value="1"/>
</dbReference>
<evidence type="ECO:0000313" key="4">
    <source>
        <dbReference type="EMBL" id="QYM77630.1"/>
    </source>
</evidence>
<keyword evidence="2" id="KW-0732">Signal</keyword>
<dbReference type="Proteomes" id="UP000825051">
    <property type="component" value="Chromosome"/>
</dbReference>
<organism evidence="4 5">
    <name type="scientific">Horticoccus luteus</name>
    <dbReference type="NCBI Taxonomy" id="2862869"/>
    <lineage>
        <taxon>Bacteria</taxon>
        <taxon>Pseudomonadati</taxon>
        <taxon>Verrucomicrobiota</taxon>
        <taxon>Opitutia</taxon>
        <taxon>Opitutales</taxon>
        <taxon>Opitutaceae</taxon>
        <taxon>Horticoccus</taxon>
    </lineage>
</organism>
<dbReference type="InterPro" id="IPR024191">
    <property type="entry name" value="Peptidase_M61"/>
</dbReference>
<evidence type="ECO:0000313" key="5">
    <source>
        <dbReference type="Proteomes" id="UP000825051"/>
    </source>
</evidence>
<proteinExistence type="predicted"/>
<dbReference type="RefSeq" id="WP_220160735.1">
    <property type="nucleotide sequence ID" value="NZ_CP080507.1"/>
</dbReference>
<dbReference type="SUPFAM" id="SSF50156">
    <property type="entry name" value="PDZ domain-like"/>
    <property type="match status" value="1"/>
</dbReference>
<feature type="compositionally biased region" description="Polar residues" evidence="1">
    <location>
        <begin position="610"/>
        <end position="621"/>
    </location>
</feature>
<dbReference type="SUPFAM" id="SSF55486">
    <property type="entry name" value="Metalloproteases ('zincins'), catalytic domain"/>
    <property type="match status" value="1"/>
</dbReference>
<dbReference type="SMART" id="SM00228">
    <property type="entry name" value="PDZ"/>
    <property type="match status" value="1"/>
</dbReference>
<dbReference type="Gene3D" id="2.60.40.3650">
    <property type="match status" value="1"/>
</dbReference>
<evidence type="ECO:0000256" key="1">
    <source>
        <dbReference type="SAM" id="MobiDB-lite"/>
    </source>
</evidence>
<dbReference type="InterPro" id="IPR040756">
    <property type="entry name" value="Peptidase_M61_N"/>
</dbReference>
<dbReference type="AlphaFoldDB" id="A0A8F9TT39"/>
<evidence type="ECO:0000259" key="3">
    <source>
        <dbReference type="SMART" id="SM00228"/>
    </source>
</evidence>
<gene>
    <name evidence="4" type="ORF">K0B96_09855</name>
</gene>
<feature type="chain" id="PRO_5034619062" evidence="2">
    <location>
        <begin position="23"/>
        <end position="621"/>
    </location>
</feature>
<reference evidence="4" key="1">
    <citation type="submission" date="2021-08" db="EMBL/GenBank/DDBJ databases">
        <title>Genome of a novel bacterium of the phylum Verrucomicrobia, Oleiharenicola sp. KSB-15.</title>
        <authorList>
            <person name="Chung J.-H."/>
            <person name="Ahn J.-H."/>
            <person name="Yoon Y."/>
            <person name="Kim D.-Y."/>
            <person name="An S.-H."/>
            <person name="Park I."/>
            <person name="Yeon J."/>
        </authorList>
    </citation>
    <scope>NUCLEOTIDE SEQUENCE</scope>
    <source>
        <strain evidence="4">KSB-15</strain>
    </source>
</reference>
<evidence type="ECO:0000256" key="2">
    <source>
        <dbReference type="SAM" id="SignalP"/>
    </source>
</evidence>
<feature type="signal peptide" evidence="2">
    <location>
        <begin position="1"/>
        <end position="22"/>
    </location>
</feature>
<dbReference type="KEGG" id="ole:K0B96_09855"/>
<dbReference type="InterPro" id="IPR027268">
    <property type="entry name" value="Peptidase_M4/M1_CTD_sf"/>
</dbReference>
<accession>A0A8F9TT39</accession>
<name>A0A8F9TT39_9BACT</name>
<dbReference type="PIRSF" id="PIRSF016493">
    <property type="entry name" value="Glycyl_aminpptds"/>
    <property type="match status" value="1"/>
</dbReference>
<dbReference type="Pfam" id="PF13180">
    <property type="entry name" value="PDZ_2"/>
    <property type="match status" value="1"/>
</dbReference>